<sequence length="173" mass="20037">MAVACSVGGFCILTGAKWGLIQDMCQCLGWGDAGRFFITKCYFAKKIYRKFIRRFGKTGDIMTSVSYLKFKLFRIEDDLMNSIDNLASIRGEMKSEIASERVEWFIKQRAEGLLPPRYFSSPNVADYKGIWLKSETVQRASELGKKDQQPVNRVIYTAFVRYFEKDHIQKINR</sequence>
<gene>
    <name evidence="1" type="ORF">XBKQ1_270005</name>
</gene>
<name>A0A077P848_XENBV</name>
<evidence type="ECO:0000313" key="1">
    <source>
        <dbReference type="EMBL" id="CDH20620.1"/>
    </source>
</evidence>
<comment type="caution">
    <text evidence="1">The sequence shown here is derived from an EMBL/GenBank/DDBJ whole genome shotgun (WGS) entry which is preliminary data.</text>
</comment>
<dbReference type="HOGENOM" id="CLU_1546965_0_0_6"/>
<evidence type="ECO:0000313" key="2">
    <source>
        <dbReference type="Proteomes" id="UP000028500"/>
    </source>
</evidence>
<proteinExistence type="predicted"/>
<dbReference type="Proteomes" id="UP000028500">
    <property type="component" value="Unassembled WGS sequence"/>
</dbReference>
<organism evidence="1 2">
    <name type="scientific">Xenorhabdus bovienii str. kraussei Quebec</name>
    <dbReference type="NCBI Taxonomy" id="1398203"/>
    <lineage>
        <taxon>Bacteria</taxon>
        <taxon>Pseudomonadati</taxon>
        <taxon>Pseudomonadota</taxon>
        <taxon>Gammaproteobacteria</taxon>
        <taxon>Enterobacterales</taxon>
        <taxon>Morganellaceae</taxon>
        <taxon>Xenorhabdus</taxon>
    </lineage>
</organism>
<accession>A0A077P848</accession>
<dbReference type="AlphaFoldDB" id="A0A077P848"/>
<dbReference type="EMBL" id="CBSY010000190">
    <property type="protein sequence ID" value="CDH20620.1"/>
    <property type="molecule type" value="Genomic_DNA"/>
</dbReference>
<keyword evidence="2" id="KW-1185">Reference proteome</keyword>
<protein>
    <submittedName>
        <fullName evidence="1">Uncharacterized protein</fullName>
    </submittedName>
</protein>
<reference evidence="1" key="1">
    <citation type="submission" date="2013-07" db="EMBL/GenBank/DDBJ databases">
        <title>Sub-species coevolution in mutualistic symbiosis.</title>
        <authorList>
            <person name="Murfin K."/>
            <person name="Klassen J."/>
            <person name="Lee M."/>
            <person name="Forst S."/>
            <person name="Stock P."/>
            <person name="Goodrich-Blair H."/>
        </authorList>
    </citation>
    <scope>NUCLEOTIDE SEQUENCE [LARGE SCALE GENOMIC DNA]</scope>
    <source>
        <strain evidence="1">Kraussei Quebec</strain>
    </source>
</reference>